<feature type="transmembrane region" description="Helical" evidence="7">
    <location>
        <begin position="169"/>
        <end position="190"/>
    </location>
</feature>
<gene>
    <name evidence="8" type="ORF">BUTYVIB_00374</name>
</gene>
<evidence type="ECO:0000256" key="6">
    <source>
        <dbReference type="ARBA" id="ARBA00023136"/>
    </source>
</evidence>
<organism evidence="8 9">
    <name type="scientific">Eshraghiella crossota DSM 2876</name>
    <dbReference type="NCBI Taxonomy" id="511680"/>
    <lineage>
        <taxon>Bacteria</taxon>
        <taxon>Bacillati</taxon>
        <taxon>Bacillota</taxon>
        <taxon>Clostridia</taxon>
        <taxon>Lachnospirales</taxon>
        <taxon>Lachnospiraceae</taxon>
        <taxon>Eshraghiella</taxon>
    </lineage>
</organism>
<dbReference type="PIRSF" id="PIRSF006603">
    <property type="entry name" value="DinF"/>
    <property type="match status" value="1"/>
</dbReference>
<keyword evidence="9" id="KW-1185">Reference proteome</keyword>
<feature type="transmembrane region" description="Helical" evidence="7">
    <location>
        <begin position="360"/>
        <end position="380"/>
    </location>
</feature>
<protein>
    <submittedName>
        <fullName evidence="8">MATE efflux family protein</fullName>
    </submittedName>
</protein>
<dbReference type="Proteomes" id="UP000006238">
    <property type="component" value="Unassembled WGS sequence"/>
</dbReference>
<dbReference type="InterPro" id="IPR002528">
    <property type="entry name" value="MATE_fam"/>
</dbReference>
<feature type="transmembrane region" description="Helical" evidence="7">
    <location>
        <begin position="321"/>
        <end position="340"/>
    </location>
</feature>
<reference evidence="8 9" key="1">
    <citation type="submission" date="2010-02" db="EMBL/GenBank/DDBJ databases">
        <authorList>
            <person name="Weinstock G."/>
            <person name="Sodergren E."/>
            <person name="Clifton S."/>
            <person name="Fulton L."/>
            <person name="Fulton B."/>
            <person name="Courtney L."/>
            <person name="Fronick C."/>
            <person name="Harrison M."/>
            <person name="Strong C."/>
            <person name="Farmer C."/>
            <person name="Delahaunty K."/>
            <person name="Markovic C."/>
            <person name="Hall O."/>
            <person name="Minx P."/>
            <person name="Tomlinson C."/>
            <person name="Mitreva M."/>
            <person name="Nelson J."/>
            <person name="Hou S."/>
            <person name="Wollam A."/>
            <person name="Pepin K.H."/>
            <person name="Johnson M."/>
            <person name="Bhonagiri V."/>
            <person name="Zhang X."/>
            <person name="Suruliraj S."/>
            <person name="Warren W."/>
            <person name="Chinwalla A."/>
            <person name="Mardis E.R."/>
            <person name="Wilson R.K."/>
        </authorList>
    </citation>
    <scope>NUCLEOTIDE SEQUENCE [LARGE SCALE GENOMIC DNA]</scope>
    <source>
        <strain evidence="8 9">DSM 2876</strain>
    </source>
</reference>
<evidence type="ECO:0000256" key="7">
    <source>
        <dbReference type="SAM" id="Phobius"/>
    </source>
</evidence>
<dbReference type="GO" id="GO:0005886">
    <property type="term" value="C:plasma membrane"/>
    <property type="evidence" value="ECO:0007669"/>
    <property type="project" value="UniProtKB-SubCell"/>
</dbReference>
<feature type="transmembrane region" description="Helical" evidence="7">
    <location>
        <begin position="387"/>
        <end position="409"/>
    </location>
</feature>
<evidence type="ECO:0000313" key="8">
    <source>
        <dbReference type="EMBL" id="EFF69463.1"/>
    </source>
</evidence>
<evidence type="ECO:0000256" key="5">
    <source>
        <dbReference type="ARBA" id="ARBA00022989"/>
    </source>
</evidence>
<name>D4RX23_9FIRM</name>
<dbReference type="PANTHER" id="PTHR43549:SF3">
    <property type="entry name" value="MULTIDRUG RESISTANCE PROTEIN YPNP-RELATED"/>
    <property type="match status" value="1"/>
</dbReference>
<dbReference type="PANTHER" id="PTHR43549">
    <property type="entry name" value="MULTIDRUG RESISTANCE PROTEIN YPNP-RELATED"/>
    <property type="match status" value="1"/>
</dbReference>
<dbReference type="GeneID" id="98918739"/>
<dbReference type="GO" id="GO:0042910">
    <property type="term" value="F:xenobiotic transmembrane transporter activity"/>
    <property type="evidence" value="ECO:0007669"/>
    <property type="project" value="InterPro"/>
</dbReference>
<dbReference type="eggNOG" id="COG0534">
    <property type="taxonomic scope" value="Bacteria"/>
</dbReference>
<keyword evidence="5 7" id="KW-1133">Transmembrane helix</keyword>
<dbReference type="RefSeq" id="WP_005601150.1">
    <property type="nucleotide sequence ID" value="NZ_GG663519.1"/>
</dbReference>
<dbReference type="HOGENOM" id="CLU_012893_5_0_9"/>
<comment type="subcellular location">
    <subcellularLocation>
        <location evidence="1">Cell membrane</location>
        <topology evidence="1">Multi-pass membrane protein</topology>
    </subcellularLocation>
</comment>
<feature type="transmembrane region" description="Helical" evidence="7">
    <location>
        <begin position="21"/>
        <end position="41"/>
    </location>
</feature>
<keyword evidence="3" id="KW-1003">Cell membrane</keyword>
<dbReference type="GO" id="GO:0015297">
    <property type="term" value="F:antiporter activity"/>
    <property type="evidence" value="ECO:0007669"/>
    <property type="project" value="InterPro"/>
</dbReference>
<keyword evidence="4 7" id="KW-0812">Transmembrane</keyword>
<evidence type="ECO:0000256" key="1">
    <source>
        <dbReference type="ARBA" id="ARBA00004651"/>
    </source>
</evidence>
<dbReference type="InterPro" id="IPR052031">
    <property type="entry name" value="Membrane_Transporter-Flippase"/>
</dbReference>
<dbReference type="EMBL" id="ABWN01000018">
    <property type="protein sequence ID" value="EFF69463.1"/>
    <property type="molecule type" value="Genomic_DNA"/>
</dbReference>
<dbReference type="NCBIfam" id="TIGR00797">
    <property type="entry name" value="matE"/>
    <property type="match status" value="1"/>
</dbReference>
<accession>D4RX23</accession>
<comment type="caution">
    <text evidence="8">The sequence shown here is derived from an EMBL/GenBank/DDBJ whole genome shotgun (WGS) entry which is preliminary data.</text>
</comment>
<evidence type="ECO:0000256" key="2">
    <source>
        <dbReference type="ARBA" id="ARBA00022448"/>
    </source>
</evidence>
<feature type="transmembrane region" description="Helical" evidence="7">
    <location>
        <begin position="421"/>
        <end position="442"/>
    </location>
</feature>
<dbReference type="STRING" id="45851.BHV86_07620"/>
<dbReference type="AlphaFoldDB" id="D4RX23"/>
<keyword evidence="2" id="KW-0813">Transport</keyword>
<evidence type="ECO:0000256" key="3">
    <source>
        <dbReference type="ARBA" id="ARBA00022475"/>
    </source>
</evidence>
<dbReference type="InterPro" id="IPR048279">
    <property type="entry name" value="MdtK-like"/>
</dbReference>
<evidence type="ECO:0000313" key="9">
    <source>
        <dbReference type="Proteomes" id="UP000006238"/>
    </source>
</evidence>
<dbReference type="Pfam" id="PF01554">
    <property type="entry name" value="MatE"/>
    <property type="match status" value="2"/>
</dbReference>
<feature type="transmembrane region" description="Helical" evidence="7">
    <location>
        <begin position="96"/>
        <end position="121"/>
    </location>
</feature>
<keyword evidence="6 7" id="KW-0472">Membrane</keyword>
<feature type="transmembrane region" description="Helical" evidence="7">
    <location>
        <begin position="196"/>
        <end position="217"/>
    </location>
</feature>
<feature type="transmembrane region" description="Helical" evidence="7">
    <location>
        <begin position="61"/>
        <end position="84"/>
    </location>
</feature>
<sequence>MKKNYEIDMCNGPITGKMLRFALPLMLSSMLQLLFNAADIITVGKFGSEHSLAAVGSNTALINLLTNLFIGLSIGANVLVARFYGAKNGEELNETVHTAMLLSLISGLILTVTGVIFARYFLIWMKTPAEILDLATTYLKIYFLGMPAMMIYNFGSAILRAIGDTKRPLYFLAAAGVINIILNILLVVVFRLDVKGVGIATVISQTVSAILIIRCLAKSNGDIKLELKKLRLSRGKIGAILRIGLPAGLQGSIFSLSNVVIQSSVNIFGPVVVKGNSAAQNLEGFVYFSMNAFHHATLSFTSQNMGAKKYDRLGKILKNGLCLAILFGAGFGGTVILFGRNLLSIYTNDGAAISAGMTRLYIITGTYTLCGIMDVMVGAIRGIGYTVLPTIVSLIGACALRLVWLATVFRIPKFHTINTVYLSYPITWLVTIIAHVICYIIIRKKNRFGEMQ</sequence>
<dbReference type="CDD" id="cd13138">
    <property type="entry name" value="MATE_yoeA_like"/>
    <property type="match status" value="1"/>
</dbReference>
<proteinExistence type="predicted"/>
<evidence type="ECO:0000256" key="4">
    <source>
        <dbReference type="ARBA" id="ARBA00022692"/>
    </source>
</evidence>
<feature type="transmembrane region" description="Helical" evidence="7">
    <location>
        <begin position="141"/>
        <end position="162"/>
    </location>
</feature>